<sequence>MQYLDLSDRADRLFFCGDIHGEYSSLVYNLTKQQIRDAIVVVVGDCGLGFDEWKAYDLKFNILHDELEQLNTLILLVRGNHDAPRWFREKLIDYTYVRALPDYTVIGTNGHQVLCVGGAVSLDRQFRISSMKYYEDLGKNVSKIYWEDEQMYFDEETLKMLDVQGIKIDTIVTHAAPSFYPLPFDKDYEHYCANDNSLDDEVRSERDRISRLYDYLISHHHPVRNWFFGHYHKSGHIYIMKQSFVCLISKRSYP</sequence>
<name>A0ABV9K8F7_9PORP</name>
<evidence type="ECO:0000259" key="1">
    <source>
        <dbReference type="Pfam" id="PF00149"/>
    </source>
</evidence>
<accession>A0ABV9K8F7</accession>
<dbReference type="Gene3D" id="3.60.21.10">
    <property type="match status" value="1"/>
</dbReference>
<protein>
    <submittedName>
        <fullName evidence="2">Metallophosphoesterase</fullName>
    </submittedName>
</protein>
<dbReference type="Pfam" id="PF00149">
    <property type="entry name" value="Metallophos"/>
    <property type="match status" value="1"/>
</dbReference>
<dbReference type="InterPro" id="IPR029052">
    <property type="entry name" value="Metallo-depent_PP-like"/>
</dbReference>
<dbReference type="SUPFAM" id="SSF56300">
    <property type="entry name" value="Metallo-dependent phosphatases"/>
    <property type="match status" value="1"/>
</dbReference>
<feature type="domain" description="Calcineurin-like phosphoesterase" evidence="1">
    <location>
        <begin position="12"/>
        <end position="233"/>
    </location>
</feature>
<dbReference type="RefSeq" id="WP_380079195.1">
    <property type="nucleotide sequence ID" value="NZ_JBHSGO010000189.1"/>
</dbReference>
<reference evidence="3" key="1">
    <citation type="journal article" date="2019" name="Int. J. Syst. Evol. Microbiol.">
        <title>The Global Catalogue of Microorganisms (GCM) 10K type strain sequencing project: providing services to taxonomists for standard genome sequencing and annotation.</title>
        <authorList>
            <consortium name="The Broad Institute Genomics Platform"/>
            <consortium name="The Broad Institute Genome Sequencing Center for Infectious Disease"/>
            <person name="Wu L."/>
            <person name="Ma J."/>
        </authorList>
    </citation>
    <scope>NUCLEOTIDE SEQUENCE [LARGE SCALE GENOMIC DNA]</scope>
    <source>
        <strain evidence="3">CGMCC 4.7357</strain>
    </source>
</reference>
<proteinExistence type="predicted"/>
<keyword evidence="3" id="KW-1185">Reference proteome</keyword>
<evidence type="ECO:0000313" key="3">
    <source>
        <dbReference type="Proteomes" id="UP001596020"/>
    </source>
</evidence>
<dbReference type="EMBL" id="JBHSGO010000189">
    <property type="protein sequence ID" value="MFC4666281.1"/>
    <property type="molecule type" value="Genomic_DNA"/>
</dbReference>
<dbReference type="InterPro" id="IPR004843">
    <property type="entry name" value="Calcineurin-like_PHP"/>
</dbReference>
<gene>
    <name evidence="2" type="ORF">ACFO3G_06685</name>
</gene>
<evidence type="ECO:0000313" key="2">
    <source>
        <dbReference type="EMBL" id="MFC4666281.1"/>
    </source>
</evidence>
<organism evidence="2 3">
    <name type="scientific">Falsiporphyromonas endometrii</name>
    <dbReference type="NCBI Taxonomy" id="1387297"/>
    <lineage>
        <taxon>Bacteria</taxon>
        <taxon>Pseudomonadati</taxon>
        <taxon>Bacteroidota</taxon>
        <taxon>Bacteroidia</taxon>
        <taxon>Bacteroidales</taxon>
        <taxon>Porphyromonadaceae</taxon>
        <taxon>Falsiporphyromonas</taxon>
    </lineage>
</organism>
<dbReference type="Proteomes" id="UP001596020">
    <property type="component" value="Unassembled WGS sequence"/>
</dbReference>
<comment type="caution">
    <text evidence="2">The sequence shown here is derived from an EMBL/GenBank/DDBJ whole genome shotgun (WGS) entry which is preliminary data.</text>
</comment>